<dbReference type="AlphaFoldDB" id="A0A158Q3B6"/>
<sequence>MDGSALQCSKHLRYCFARNIFFDFKNLNAKHSKRYRNDVILDGDVGGRCDKNFDRSFLLRNADEKSYLQSWGSELQYFKSFDNFIVNKLNCDIILVRPTILIKLDSPVNMYHHFCDFINIYASQHINGSFSNDINIVFWDTWSGGYNDLYFGDTWKVFTMRQPYQLISFNDKKVCFKNVIFSLLARQKFGLYYNMPLIDGCSGSGLFKSFSQHILNRLNISQNGPLLDKIRITLLTRSTEFRRILNENEVD</sequence>
<evidence type="ECO:0000313" key="3">
    <source>
        <dbReference type="Proteomes" id="UP000274756"/>
    </source>
</evidence>
<dbReference type="Proteomes" id="UP000274756">
    <property type="component" value="Unassembled WGS sequence"/>
</dbReference>
<evidence type="ECO:0000313" key="2">
    <source>
        <dbReference type="Proteomes" id="UP000038040"/>
    </source>
</evidence>
<gene>
    <name evidence="1" type="ORF">DME_LOCUS6441</name>
</gene>
<name>A0A158Q3B6_DRAME</name>
<dbReference type="Proteomes" id="UP000038040">
    <property type="component" value="Unplaced"/>
</dbReference>
<organism evidence="2 4">
    <name type="scientific">Dracunculus medinensis</name>
    <name type="common">Guinea worm</name>
    <dbReference type="NCBI Taxonomy" id="318479"/>
    <lineage>
        <taxon>Eukaryota</taxon>
        <taxon>Metazoa</taxon>
        <taxon>Ecdysozoa</taxon>
        <taxon>Nematoda</taxon>
        <taxon>Chromadorea</taxon>
        <taxon>Rhabditida</taxon>
        <taxon>Spirurina</taxon>
        <taxon>Dracunculoidea</taxon>
        <taxon>Dracunculidae</taxon>
        <taxon>Dracunculus</taxon>
    </lineage>
</organism>
<dbReference type="OrthoDB" id="529273at2759"/>
<dbReference type="WBParaSite" id="DME_0000208101-mRNA-1">
    <property type="protein sequence ID" value="DME_0000208101-mRNA-1"/>
    <property type="gene ID" value="DME_0000208101"/>
</dbReference>
<protein>
    <submittedName>
        <fullName evidence="4">Site-specific DNA-methyltransferase (adenine-specific)</fullName>
    </submittedName>
</protein>
<dbReference type="EMBL" id="UYYG01001155">
    <property type="protein sequence ID" value="VDN56468.1"/>
    <property type="molecule type" value="Genomic_DNA"/>
</dbReference>
<reference evidence="4" key="1">
    <citation type="submission" date="2016-04" db="UniProtKB">
        <authorList>
            <consortium name="WormBaseParasite"/>
        </authorList>
    </citation>
    <scope>IDENTIFICATION</scope>
</reference>
<accession>A0A158Q3B6</accession>
<keyword evidence="3" id="KW-1185">Reference proteome</keyword>
<dbReference type="STRING" id="318479.A0A158Q3B6"/>
<evidence type="ECO:0000313" key="4">
    <source>
        <dbReference type="WBParaSite" id="DME_0000208101-mRNA-1"/>
    </source>
</evidence>
<reference evidence="1 3" key="2">
    <citation type="submission" date="2018-11" db="EMBL/GenBank/DDBJ databases">
        <authorList>
            <consortium name="Pathogen Informatics"/>
        </authorList>
    </citation>
    <scope>NUCLEOTIDE SEQUENCE [LARGE SCALE GENOMIC DNA]</scope>
</reference>
<evidence type="ECO:0000313" key="1">
    <source>
        <dbReference type="EMBL" id="VDN56468.1"/>
    </source>
</evidence>
<proteinExistence type="predicted"/>